<evidence type="ECO:0000256" key="5">
    <source>
        <dbReference type="ARBA" id="ARBA00023242"/>
    </source>
</evidence>
<keyword evidence="4" id="KW-0804">Transcription</keyword>
<dbReference type="PANTHER" id="PTHR31391">
    <property type="entry name" value="B3 DOMAIN-CONTAINING PROTEIN OS11G0197600-RELATED"/>
    <property type="match status" value="1"/>
</dbReference>
<dbReference type="InterPro" id="IPR044837">
    <property type="entry name" value="REM16-like"/>
</dbReference>
<evidence type="ECO:0000256" key="6">
    <source>
        <dbReference type="SAM" id="Coils"/>
    </source>
</evidence>
<evidence type="ECO:0000313" key="9">
    <source>
        <dbReference type="EMBL" id="KAH7520161.1"/>
    </source>
</evidence>
<feature type="region of interest" description="Disordered" evidence="7">
    <location>
        <begin position="86"/>
        <end position="119"/>
    </location>
</feature>
<feature type="domain" description="TF-B3" evidence="8">
    <location>
        <begin position="184"/>
        <end position="275"/>
    </location>
</feature>
<feature type="coiled-coil region" evidence="6">
    <location>
        <begin position="496"/>
        <end position="530"/>
    </location>
</feature>
<evidence type="ECO:0000256" key="1">
    <source>
        <dbReference type="ARBA" id="ARBA00004123"/>
    </source>
</evidence>
<feature type="region of interest" description="Disordered" evidence="7">
    <location>
        <begin position="323"/>
        <end position="353"/>
    </location>
</feature>
<evidence type="ECO:0000259" key="8">
    <source>
        <dbReference type="PROSITE" id="PS50863"/>
    </source>
</evidence>
<accession>A0A978UYU5</accession>
<organism evidence="9 10">
    <name type="scientific">Ziziphus jujuba var. spinosa</name>
    <dbReference type="NCBI Taxonomy" id="714518"/>
    <lineage>
        <taxon>Eukaryota</taxon>
        <taxon>Viridiplantae</taxon>
        <taxon>Streptophyta</taxon>
        <taxon>Embryophyta</taxon>
        <taxon>Tracheophyta</taxon>
        <taxon>Spermatophyta</taxon>
        <taxon>Magnoliopsida</taxon>
        <taxon>eudicotyledons</taxon>
        <taxon>Gunneridae</taxon>
        <taxon>Pentapetalae</taxon>
        <taxon>rosids</taxon>
        <taxon>fabids</taxon>
        <taxon>Rosales</taxon>
        <taxon>Rhamnaceae</taxon>
        <taxon>Paliureae</taxon>
        <taxon>Ziziphus</taxon>
    </lineage>
</organism>
<comment type="subcellular location">
    <subcellularLocation>
        <location evidence="1">Nucleus</location>
    </subcellularLocation>
</comment>
<dbReference type="Pfam" id="PF02362">
    <property type="entry name" value="B3"/>
    <property type="match status" value="1"/>
</dbReference>
<evidence type="ECO:0000256" key="3">
    <source>
        <dbReference type="ARBA" id="ARBA00023125"/>
    </source>
</evidence>
<keyword evidence="3" id="KW-0238">DNA-binding</keyword>
<reference evidence="9" key="1">
    <citation type="journal article" date="2021" name="Front. Plant Sci.">
        <title>Chromosome-Scale Genome Assembly for Chinese Sour Jujube and Insights Into Its Genome Evolution and Domestication Signature.</title>
        <authorList>
            <person name="Shen L.-Y."/>
            <person name="Luo H."/>
            <person name="Wang X.-L."/>
            <person name="Wang X.-M."/>
            <person name="Qiu X.-J."/>
            <person name="Liu H."/>
            <person name="Zhou S.-S."/>
            <person name="Jia K.-H."/>
            <person name="Nie S."/>
            <person name="Bao Y.-T."/>
            <person name="Zhang R.-G."/>
            <person name="Yun Q.-Z."/>
            <person name="Chai Y.-H."/>
            <person name="Lu J.-Y."/>
            <person name="Li Y."/>
            <person name="Zhao S.-W."/>
            <person name="Mao J.-F."/>
            <person name="Jia S.-G."/>
            <person name="Mao Y.-M."/>
        </authorList>
    </citation>
    <scope>NUCLEOTIDE SEQUENCE</scope>
    <source>
        <strain evidence="9">AT0</strain>
        <tissue evidence="9">Leaf</tissue>
    </source>
</reference>
<dbReference type="SMART" id="SM01019">
    <property type="entry name" value="B3"/>
    <property type="match status" value="1"/>
</dbReference>
<dbReference type="EMBL" id="JAEACU010000008">
    <property type="protein sequence ID" value="KAH7520161.1"/>
    <property type="molecule type" value="Genomic_DNA"/>
</dbReference>
<evidence type="ECO:0000256" key="7">
    <source>
        <dbReference type="SAM" id="MobiDB-lite"/>
    </source>
</evidence>
<dbReference type="CDD" id="cd10017">
    <property type="entry name" value="B3_DNA"/>
    <property type="match status" value="1"/>
</dbReference>
<evidence type="ECO:0000313" key="10">
    <source>
        <dbReference type="Proteomes" id="UP000813462"/>
    </source>
</evidence>
<protein>
    <recommendedName>
        <fullName evidence="8">TF-B3 domain-containing protein</fullName>
    </recommendedName>
</protein>
<dbReference type="InterPro" id="IPR015300">
    <property type="entry name" value="DNA-bd_pseudobarrel_sf"/>
</dbReference>
<dbReference type="GO" id="GO:0005634">
    <property type="term" value="C:nucleus"/>
    <property type="evidence" value="ECO:0007669"/>
    <property type="project" value="UniProtKB-SubCell"/>
</dbReference>
<dbReference type="AlphaFoldDB" id="A0A978UYU5"/>
<sequence length="546" mass="61180">MSYYNWVMEFREPRVGQVGAILLVSTGILGQYQRRGVIRVWDRSGGLRILFRFKPIMVRGVVVEGREKEDQLTASYYEEGDVTLAQLSRSPKTKPKPTPPSSSSPSVKQKKPNVEDEKFSKMKKVSARAKINLAASGHSGKVLSSKQNMATINGSCALSGEAKSSAVIRAQEVRSNLGPEYPSFVKSLVRSHVASCFWMGLPGLFCKTHLPDKDVTITLEDESGKQYQSKYIAYKTGLSAGWRQFAAAHNLLEGDVLVFQLVEPTKFKVYIIRPNDLTEVDGALGLLNLDAHICQDDEDKDDAEMDANTNRKRMKSLPLAVVEKKKKKTGQSTWAPKAAEQSENDSEEVGSEVYEGSKLSRPAVQFKDVKSFENFSILVDGFLIDSELPEDIRQMYYKLCCSQNAFLHEHLIKGINYKLIVGIIYETVNIANAIKSCKLATSWNDFAAWEKSLKAFELLGMNVGFLRARLCRLANLACESEDSVVVKRFIDAETERSQAKSGIRNIERKLEELKEACDTFGVAIENLRSQAEIDELKFQEQVNVPW</sequence>
<comment type="caution">
    <text evidence="9">The sequence shown here is derived from an EMBL/GenBank/DDBJ whole genome shotgun (WGS) entry which is preliminary data.</text>
</comment>
<keyword evidence="5" id="KW-0539">Nucleus</keyword>
<evidence type="ECO:0000256" key="4">
    <source>
        <dbReference type="ARBA" id="ARBA00023163"/>
    </source>
</evidence>
<evidence type="ECO:0000256" key="2">
    <source>
        <dbReference type="ARBA" id="ARBA00023015"/>
    </source>
</evidence>
<proteinExistence type="predicted"/>
<dbReference type="Proteomes" id="UP000813462">
    <property type="component" value="Unassembled WGS sequence"/>
</dbReference>
<keyword evidence="6" id="KW-0175">Coiled coil</keyword>
<gene>
    <name evidence="9" type="ORF">FEM48_Zijuj08G0115100</name>
</gene>
<keyword evidence="2" id="KW-0805">Transcription regulation</keyword>
<dbReference type="SUPFAM" id="SSF101936">
    <property type="entry name" value="DNA-binding pseudobarrel domain"/>
    <property type="match status" value="1"/>
</dbReference>
<name>A0A978UYU5_ZIZJJ</name>
<dbReference type="GO" id="GO:0003677">
    <property type="term" value="F:DNA binding"/>
    <property type="evidence" value="ECO:0007669"/>
    <property type="project" value="UniProtKB-KW"/>
</dbReference>
<dbReference type="PANTHER" id="PTHR31391:SF135">
    <property type="entry name" value="B3 DOMAIN-CONTAINING PROTEIN OS01G0234100-LIKE ISOFORM X1"/>
    <property type="match status" value="1"/>
</dbReference>
<dbReference type="PROSITE" id="PS50863">
    <property type="entry name" value="B3"/>
    <property type="match status" value="1"/>
</dbReference>
<dbReference type="InterPro" id="IPR003340">
    <property type="entry name" value="B3_DNA-bd"/>
</dbReference>
<dbReference type="Gene3D" id="2.40.330.10">
    <property type="entry name" value="DNA-binding pseudobarrel domain"/>
    <property type="match status" value="1"/>
</dbReference>